<protein>
    <submittedName>
        <fullName evidence="3 4">Uncharacterized protein</fullName>
    </submittedName>
</protein>
<organism evidence="2 3">
    <name type="scientific">Mesorhabditis belari</name>
    <dbReference type="NCBI Taxonomy" id="2138241"/>
    <lineage>
        <taxon>Eukaryota</taxon>
        <taxon>Metazoa</taxon>
        <taxon>Ecdysozoa</taxon>
        <taxon>Nematoda</taxon>
        <taxon>Chromadorea</taxon>
        <taxon>Rhabditida</taxon>
        <taxon>Rhabditina</taxon>
        <taxon>Rhabditomorpha</taxon>
        <taxon>Rhabditoidea</taxon>
        <taxon>Rhabditidae</taxon>
        <taxon>Mesorhabditinae</taxon>
        <taxon>Mesorhabditis</taxon>
    </lineage>
</organism>
<dbReference type="Proteomes" id="UP000887575">
    <property type="component" value="Unassembled WGS sequence"/>
</dbReference>
<dbReference type="WBParaSite" id="MBELARI_LOCUS20048.2">
    <property type="protein sequence ID" value="MBELARI_LOCUS20048.2"/>
    <property type="gene ID" value="MBELARI_LOCUS20048"/>
</dbReference>
<evidence type="ECO:0000256" key="1">
    <source>
        <dbReference type="SAM" id="SignalP"/>
    </source>
</evidence>
<evidence type="ECO:0000313" key="4">
    <source>
        <dbReference type="WBParaSite" id="MBELARI_LOCUS20048.2"/>
    </source>
</evidence>
<dbReference type="AlphaFoldDB" id="A0AAF3F0P3"/>
<reference evidence="3 4" key="1">
    <citation type="submission" date="2024-02" db="UniProtKB">
        <authorList>
            <consortium name="WormBaseParasite"/>
        </authorList>
    </citation>
    <scope>IDENTIFICATION</scope>
</reference>
<proteinExistence type="predicted"/>
<accession>A0AAF3F0P3</accession>
<feature type="chain" id="PRO_5041894076" evidence="1">
    <location>
        <begin position="22"/>
        <end position="274"/>
    </location>
</feature>
<feature type="signal peptide" evidence="1">
    <location>
        <begin position="1"/>
        <end position="21"/>
    </location>
</feature>
<evidence type="ECO:0000313" key="2">
    <source>
        <dbReference type="Proteomes" id="UP000887575"/>
    </source>
</evidence>
<dbReference type="WBParaSite" id="MBELARI_LOCUS20048.1">
    <property type="protein sequence ID" value="MBELARI_LOCUS20048.1"/>
    <property type="gene ID" value="MBELARI_LOCUS20048"/>
</dbReference>
<keyword evidence="2" id="KW-1185">Reference proteome</keyword>
<keyword evidence="1" id="KW-0732">Signal</keyword>
<sequence length="274" mass="28907">MKAAFLSLFATLLTFTSEIECGMVEDVQARKELFFKPGGQLDDGLKAYAIKKNYATNDFANQLIGVFHNMSATLNDAVANTRVFEKSNHVLDGFKVRAGLGKRLADLGAAADKDFQACIAEFDLLTKDKNAVTWSDVINHKYTTCNPAILNYVSNVVVPGLLFQIVNIYDPLVPEGKTTEFEATTGAAAGAKAGGGLLNLGGILGGVTGALGGVTGTLDKTLGTGQLLSRVTGALTGTVNGITATLDHIVSMKEIIPNPPTSLAHVLNVFDIDE</sequence>
<name>A0AAF3F0P3_9BILA</name>
<evidence type="ECO:0000313" key="3">
    <source>
        <dbReference type="WBParaSite" id="MBELARI_LOCUS20048.1"/>
    </source>
</evidence>